<dbReference type="PANTHER" id="PTHR10159">
    <property type="entry name" value="DUAL SPECIFICITY PROTEIN PHOSPHATASE"/>
    <property type="match status" value="1"/>
</dbReference>
<proteinExistence type="inferred from homology"/>
<keyword evidence="10" id="KW-1185">Reference proteome</keyword>
<dbReference type="AlphaFoldDB" id="A0A1Q9D1X0"/>
<gene>
    <name evidence="9" type="primary">dusp1-a</name>
    <name evidence="9" type="ORF">AK812_SmicGene29414</name>
</gene>
<comment type="similarity">
    <text evidence="1">Belongs to the protein-tyrosine phosphatase family. Non-receptor class dual specificity subfamily.</text>
</comment>
<dbReference type="InterPro" id="IPR020422">
    <property type="entry name" value="TYR_PHOSPHATASE_DUAL_dom"/>
</dbReference>
<dbReference type="Gene3D" id="1.10.238.10">
    <property type="entry name" value="EF-hand"/>
    <property type="match status" value="1"/>
</dbReference>
<dbReference type="Proteomes" id="UP000186817">
    <property type="component" value="Unassembled WGS sequence"/>
</dbReference>
<feature type="domain" description="Tyrosine-protein phosphatase" evidence="6">
    <location>
        <begin position="362"/>
        <end position="519"/>
    </location>
</feature>
<feature type="region of interest" description="Disordered" evidence="5">
    <location>
        <begin position="719"/>
        <end position="747"/>
    </location>
</feature>
<keyword evidence="4" id="KW-0904">Protein phosphatase</keyword>
<evidence type="ECO:0000259" key="6">
    <source>
        <dbReference type="PROSITE" id="PS50054"/>
    </source>
</evidence>
<dbReference type="SUPFAM" id="SSF47473">
    <property type="entry name" value="EF-hand"/>
    <property type="match status" value="1"/>
</dbReference>
<dbReference type="InterPro" id="IPR002048">
    <property type="entry name" value="EF_hand_dom"/>
</dbReference>
<reference evidence="9 10" key="1">
    <citation type="submission" date="2016-02" db="EMBL/GenBank/DDBJ databases">
        <title>Genome analysis of coral dinoflagellate symbionts highlights evolutionary adaptations to a symbiotic lifestyle.</title>
        <authorList>
            <person name="Aranda M."/>
            <person name="Li Y."/>
            <person name="Liew Y.J."/>
            <person name="Baumgarten S."/>
            <person name="Simakov O."/>
            <person name="Wilson M."/>
            <person name="Piel J."/>
            <person name="Ashoor H."/>
            <person name="Bougouffa S."/>
            <person name="Bajic V.B."/>
            <person name="Ryu T."/>
            <person name="Ravasi T."/>
            <person name="Bayer T."/>
            <person name="Micklem G."/>
            <person name="Kim H."/>
            <person name="Bhak J."/>
            <person name="Lajeunesse T.C."/>
            <person name="Voolstra C.R."/>
        </authorList>
    </citation>
    <scope>NUCLEOTIDE SEQUENCE [LARGE SCALE GENOMIC DNA]</scope>
    <source>
        <strain evidence="9 10">CCMP2467</strain>
    </source>
</reference>
<dbReference type="EC" id="3.1.3.48" evidence="2"/>
<feature type="domain" description="Tyrosine specific protein phosphatases" evidence="7">
    <location>
        <begin position="434"/>
        <end position="498"/>
    </location>
</feature>
<evidence type="ECO:0000256" key="2">
    <source>
        <dbReference type="ARBA" id="ARBA00013064"/>
    </source>
</evidence>
<dbReference type="SMART" id="SM00054">
    <property type="entry name" value="EFh"/>
    <property type="match status" value="1"/>
</dbReference>
<protein>
    <recommendedName>
        <fullName evidence="2">protein-tyrosine-phosphatase</fullName>
        <ecNumber evidence="2">3.1.3.48</ecNumber>
    </recommendedName>
</protein>
<evidence type="ECO:0000313" key="10">
    <source>
        <dbReference type="Proteomes" id="UP000186817"/>
    </source>
</evidence>
<organism evidence="9 10">
    <name type="scientific">Symbiodinium microadriaticum</name>
    <name type="common">Dinoflagellate</name>
    <name type="synonym">Zooxanthella microadriatica</name>
    <dbReference type="NCBI Taxonomy" id="2951"/>
    <lineage>
        <taxon>Eukaryota</taxon>
        <taxon>Sar</taxon>
        <taxon>Alveolata</taxon>
        <taxon>Dinophyceae</taxon>
        <taxon>Suessiales</taxon>
        <taxon>Symbiodiniaceae</taxon>
        <taxon>Symbiodinium</taxon>
    </lineage>
</organism>
<dbReference type="PROSITE" id="PS50222">
    <property type="entry name" value="EF_HAND_2"/>
    <property type="match status" value="1"/>
</dbReference>
<dbReference type="InterPro" id="IPR029021">
    <property type="entry name" value="Prot-tyrosine_phosphatase-like"/>
</dbReference>
<dbReference type="InterPro" id="IPR000340">
    <property type="entry name" value="Dual-sp_phosphatase_cat-dom"/>
</dbReference>
<dbReference type="InterPro" id="IPR011992">
    <property type="entry name" value="EF-hand-dom_pair"/>
</dbReference>
<feature type="compositionally biased region" description="Basic and acidic residues" evidence="5">
    <location>
        <begin position="309"/>
        <end position="321"/>
    </location>
</feature>
<dbReference type="OrthoDB" id="437152at2759"/>
<dbReference type="PROSITE" id="PS50056">
    <property type="entry name" value="TYR_PHOSPHATASE_2"/>
    <property type="match status" value="1"/>
</dbReference>
<dbReference type="GO" id="GO:0043409">
    <property type="term" value="P:negative regulation of MAPK cascade"/>
    <property type="evidence" value="ECO:0007669"/>
    <property type="project" value="TreeGrafter"/>
</dbReference>
<dbReference type="SMART" id="SM00195">
    <property type="entry name" value="DSPc"/>
    <property type="match status" value="1"/>
</dbReference>
<dbReference type="CDD" id="cd14498">
    <property type="entry name" value="DSP"/>
    <property type="match status" value="1"/>
</dbReference>
<evidence type="ECO:0000256" key="1">
    <source>
        <dbReference type="ARBA" id="ARBA00008601"/>
    </source>
</evidence>
<evidence type="ECO:0000313" key="9">
    <source>
        <dbReference type="EMBL" id="OLP89171.1"/>
    </source>
</evidence>
<dbReference type="Gene3D" id="3.90.190.10">
    <property type="entry name" value="Protein tyrosine phosphatase superfamily"/>
    <property type="match status" value="1"/>
</dbReference>
<evidence type="ECO:0000256" key="5">
    <source>
        <dbReference type="SAM" id="MobiDB-lite"/>
    </source>
</evidence>
<dbReference type="CDD" id="cd00051">
    <property type="entry name" value="EFh"/>
    <property type="match status" value="1"/>
</dbReference>
<evidence type="ECO:0000256" key="3">
    <source>
        <dbReference type="ARBA" id="ARBA00022801"/>
    </source>
</evidence>
<keyword evidence="3" id="KW-0378">Hydrolase</keyword>
<evidence type="ECO:0000259" key="8">
    <source>
        <dbReference type="PROSITE" id="PS50222"/>
    </source>
</evidence>
<evidence type="ECO:0000259" key="7">
    <source>
        <dbReference type="PROSITE" id="PS50056"/>
    </source>
</evidence>
<feature type="domain" description="EF-hand" evidence="8">
    <location>
        <begin position="746"/>
        <end position="781"/>
    </location>
</feature>
<comment type="caution">
    <text evidence="9">The sequence shown here is derived from an EMBL/GenBank/DDBJ whole genome shotgun (WGS) entry which is preliminary data.</text>
</comment>
<dbReference type="GO" id="GO:0005737">
    <property type="term" value="C:cytoplasm"/>
    <property type="evidence" value="ECO:0007669"/>
    <property type="project" value="TreeGrafter"/>
</dbReference>
<dbReference type="SUPFAM" id="SSF52799">
    <property type="entry name" value="(Phosphotyrosine protein) phosphatases II"/>
    <property type="match status" value="1"/>
</dbReference>
<dbReference type="GO" id="GO:0005509">
    <property type="term" value="F:calcium ion binding"/>
    <property type="evidence" value="ECO:0007669"/>
    <property type="project" value="InterPro"/>
</dbReference>
<feature type="region of interest" description="Disordered" evidence="5">
    <location>
        <begin position="264"/>
        <end position="331"/>
    </location>
</feature>
<dbReference type="Pfam" id="PF00782">
    <property type="entry name" value="DSPc"/>
    <property type="match status" value="1"/>
</dbReference>
<dbReference type="Pfam" id="PF13499">
    <property type="entry name" value="EF-hand_7"/>
    <property type="match status" value="1"/>
</dbReference>
<dbReference type="InterPro" id="IPR000387">
    <property type="entry name" value="Tyr_Pase_dom"/>
</dbReference>
<dbReference type="PANTHER" id="PTHR10159:SF529">
    <property type="entry name" value="TYROSINE-PROTEIN PHOSPHATASE DOMAIN-CONTAINING PROTEIN"/>
    <property type="match status" value="1"/>
</dbReference>
<dbReference type="PROSITE" id="PS50054">
    <property type="entry name" value="TYR_PHOSPHATASE_DUAL"/>
    <property type="match status" value="1"/>
</dbReference>
<accession>A0A1Q9D1X0</accession>
<dbReference type="GO" id="GO:0004725">
    <property type="term" value="F:protein tyrosine phosphatase activity"/>
    <property type="evidence" value="ECO:0007669"/>
    <property type="project" value="UniProtKB-EC"/>
</dbReference>
<name>A0A1Q9D1X0_SYMMI</name>
<dbReference type="EMBL" id="LSRX01000775">
    <property type="protein sequence ID" value="OLP89171.1"/>
    <property type="molecule type" value="Genomic_DNA"/>
</dbReference>
<sequence>MRESVPGPIAQSLLNAFSSFLANVSEGTSRHCTIWALACTLYNLLKTTPADVDQKEVYASGPLGKSFCKLKSFEDVPANPAEIVSGSRQHGPLARPHQCCRFLLDRRQVRQLAAQAPVQSDSSPPNWFLLKAARTARGPGQLAAQTPGQTPNGGAVGDLQKPAEVMQPLGKVSIPVNFVEQVTEEVTRIIVANAEVLARQCAEACIRQVLSSSTPVPTLDLEKRTSVDDDPKTLMEVDVLAHQETEAWQSPQGSDLGSDLLQELLPTGSKGRGKGPAGRRPPPKAPGAKASPPTVCRRDSGMSELLQRVAEEGRRKDREESKEIEDLDLSQISPDCPRSRTICQRCEQEIPSEHFESHLTSHSSEILPWLYVGGKRNLDNEKELTVRTGITHVLNLAQEVNIKEDVSKLVTEYNGQRGLGFVYKKIGFGDTPDQDILEEMDGALEFIHDARCSGDQHRVLVNCVQGVSRSAAVVLAYLMKFERRSLQEAYDFLRRQRPIADPRQEFLEQLGRLECQLFGKPTPSLQAEEVFAGRRMLNVDGAPSPVMQEPGHSPEMMHELEALQQVMQSLNSQLQLIGAEADAAAKEVAHHNVDSADGGGGHMAESPRRDENQTAFVARRYVSKLTLPPKQMDEKSLPELKRERDACEALLDFMARTAAALLDQRDHLREQLPTQGTLASEALRAMAYGSKGGYGDSRGFGGGSGLGSTARSGGGLSGLGGGVLARAGQQGRTTRKPNTRQGLDDEQTEEIREAFSLFDTEQSGAIDARELKAALRALGFEVKKEDVRRMLADIGKAGSSAPVKFVIAGSL</sequence>
<evidence type="ECO:0000256" key="4">
    <source>
        <dbReference type="ARBA" id="ARBA00022912"/>
    </source>
</evidence>